<comment type="caution">
    <text evidence="2">The sequence shown here is derived from an EMBL/GenBank/DDBJ whole genome shotgun (WGS) entry which is preliminary data.</text>
</comment>
<dbReference type="OrthoDB" id="4869127at2759"/>
<feature type="region of interest" description="Disordered" evidence="1">
    <location>
        <begin position="425"/>
        <end position="450"/>
    </location>
</feature>
<feature type="compositionally biased region" description="Basic and acidic residues" evidence="1">
    <location>
        <begin position="171"/>
        <end position="191"/>
    </location>
</feature>
<evidence type="ECO:0000313" key="3">
    <source>
        <dbReference type="Proteomes" id="UP000076863"/>
    </source>
</evidence>
<feature type="compositionally biased region" description="Basic and acidic residues" evidence="1">
    <location>
        <begin position="200"/>
        <end position="218"/>
    </location>
</feature>
<proteinExistence type="predicted"/>
<dbReference type="AlphaFoldDB" id="A0A167II03"/>
<accession>A0A167II03</accession>
<organism evidence="2 3">
    <name type="scientific">Beauveria brongniartii RCEF 3172</name>
    <dbReference type="NCBI Taxonomy" id="1081107"/>
    <lineage>
        <taxon>Eukaryota</taxon>
        <taxon>Fungi</taxon>
        <taxon>Dikarya</taxon>
        <taxon>Ascomycota</taxon>
        <taxon>Pezizomycotina</taxon>
        <taxon>Sordariomycetes</taxon>
        <taxon>Hypocreomycetidae</taxon>
        <taxon>Hypocreales</taxon>
        <taxon>Cordycipitaceae</taxon>
        <taxon>Beauveria</taxon>
        <taxon>Beauveria brongniartii</taxon>
    </lineage>
</organism>
<feature type="compositionally biased region" description="Polar residues" evidence="1">
    <location>
        <begin position="219"/>
        <end position="237"/>
    </location>
</feature>
<keyword evidence="3" id="KW-1185">Reference proteome</keyword>
<feature type="compositionally biased region" description="Basic residues" evidence="1">
    <location>
        <begin position="126"/>
        <end position="137"/>
    </location>
</feature>
<feature type="region of interest" description="Disordered" evidence="1">
    <location>
        <begin position="117"/>
        <end position="237"/>
    </location>
</feature>
<feature type="compositionally biased region" description="Polar residues" evidence="1">
    <location>
        <begin position="160"/>
        <end position="170"/>
    </location>
</feature>
<gene>
    <name evidence="2" type="ORF">BBO_02158</name>
</gene>
<name>A0A167II03_9HYPO</name>
<feature type="compositionally biased region" description="Basic and acidic residues" evidence="1">
    <location>
        <begin position="430"/>
        <end position="439"/>
    </location>
</feature>
<evidence type="ECO:0000313" key="2">
    <source>
        <dbReference type="EMBL" id="OAA49113.1"/>
    </source>
</evidence>
<protein>
    <submittedName>
        <fullName evidence="2">Neuroblast differentiation-associated protein</fullName>
    </submittedName>
</protein>
<dbReference type="EMBL" id="AZHA01000004">
    <property type="protein sequence ID" value="OAA49113.1"/>
    <property type="molecule type" value="Genomic_DNA"/>
</dbReference>
<evidence type="ECO:0000256" key="1">
    <source>
        <dbReference type="SAM" id="MobiDB-lite"/>
    </source>
</evidence>
<reference evidence="2 3" key="1">
    <citation type="journal article" date="2016" name="Genome Biol. Evol.">
        <title>Divergent and convergent evolution of fungal pathogenicity.</title>
        <authorList>
            <person name="Shang Y."/>
            <person name="Xiao G."/>
            <person name="Zheng P."/>
            <person name="Cen K."/>
            <person name="Zhan S."/>
            <person name="Wang C."/>
        </authorList>
    </citation>
    <scope>NUCLEOTIDE SEQUENCE [LARGE SCALE GENOMIC DNA]</scope>
    <source>
        <strain evidence="2 3">RCEF 3172</strain>
    </source>
</reference>
<dbReference type="Proteomes" id="UP000076863">
    <property type="component" value="Unassembled WGS sequence"/>
</dbReference>
<sequence length="521" mass="58944">MSSLAMSNEIHDPPVDYEVLSLRVQEQIRRKFLPLCTEDEKQQVQTTLMPMVYFAPSTVSTPSQHILVNARMDHCPQLLRWALTCFVYGMEKIEAAKKNGEYVRANREQLARFQLDRGPCIPLPKPRLRSRMTGQKRRASDSQSGDADDEDDVQRRVKSKTSLTQSSILDSETKKRVREAANESRLMERKSANGSSEAALDSREASVVQREADLERTLSTRQTASDSRSANLGHSETAINHRLEALKTKETELNNREVVLETRSTELNNLEAAMDTRATELHNREAALNTRGSELNNREVVLETRSTELNNLEAAIYTRNTELNNREAAMDIRDVKPKNRGTVPRSYEADLGHCEVVTNGPRADLASCETALESHEIGKDDGEAILEIRETDLNNLEAGLHSNEAHLGKQESDADDRMATSVLGASQPDNAHKREKDENSATPQAQTGPRFDDNYIEEYQKCYNRAILDIMLLRGLGDAERRTIQDEKFRDALMEEFKQRTESLADATDSAWRIFGYLYRS</sequence>